<organism evidence="2 3">
    <name type="scientific">Evansella vedderi</name>
    <dbReference type="NCBI Taxonomy" id="38282"/>
    <lineage>
        <taxon>Bacteria</taxon>
        <taxon>Bacillati</taxon>
        <taxon>Bacillota</taxon>
        <taxon>Bacilli</taxon>
        <taxon>Bacillales</taxon>
        <taxon>Bacillaceae</taxon>
        <taxon>Evansella</taxon>
    </lineage>
</organism>
<dbReference type="EMBL" id="JAUSUG010000002">
    <property type="protein sequence ID" value="MDQ0253365.1"/>
    <property type="molecule type" value="Genomic_DNA"/>
</dbReference>
<evidence type="ECO:0000259" key="1">
    <source>
        <dbReference type="Pfam" id="PF13020"/>
    </source>
</evidence>
<name>A0ABT9ZQ48_9BACI</name>
<proteinExistence type="predicted"/>
<reference evidence="2 3" key="1">
    <citation type="submission" date="2023-07" db="EMBL/GenBank/DDBJ databases">
        <title>Genomic Encyclopedia of Type Strains, Phase IV (KMG-IV): sequencing the most valuable type-strain genomes for metagenomic binning, comparative biology and taxonomic classification.</title>
        <authorList>
            <person name="Goeker M."/>
        </authorList>
    </citation>
    <scope>NUCLEOTIDE SEQUENCE [LARGE SCALE GENOMIC DNA]</scope>
    <source>
        <strain evidence="2 3">DSM 9768</strain>
    </source>
</reference>
<sequence>MKNNQKKALIVAFYLSKYDRKALESLNYSTWRSAYEDIGGKFGYSPNSIKNRRDDFDSLNDNNRSGWYQKELSKSSLEIFEKFSNISEDGLTEIVRDILFEKNNYEILSILEDEDKGESIRSYNLRGVTGKQAEKLFINFYKKGFLGEYNGELIDTRDDGCGYDFKINKQDIVFEVKGLSSEEGGITFTDKEWTVAKQLRNNYILVLISNVFSDPNIRLVIDPYNNLSPTKAITKVVAVNWNIKSKDLESI</sequence>
<gene>
    <name evidence="2" type="ORF">J2S74_000737</name>
</gene>
<keyword evidence="3" id="KW-1185">Reference proteome</keyword>
<comment type="caution">
    <text evidence="2">The sequence shown here is derived from an EMBL/GenBank/DDBJ whole genome shotgun (WGS) entry which is preliminary data.</text>
</comment>
<dbReference type="Proteomes" id="UP001230005">
    <property type="component" value="Unassembled WGS sequence"/>
</dbReference>
<evidence type="ECO:0000313" key="2">
    <source>
        <dbReference type="EMBL" id="MDQ0253365.1"/>
    </source>
</evidence>
<dbReference type="InterPro" id="IPR024975">
    <property type="entry name" value="NOV_C"/>
</dbReference>
<protein>
    <recommendedName>
        <fullName evidence="1">Protein NO VEIN C-terminal domain-containing protein</fullName>
    </recommendedName>
</protein>
<feature type="domain" description="Protein NO VEIN C-terminal" evidence="1">
    <location>
        <begin position="133"/>
        <end position="218"/>
    </location>
</feature>
<dbReference type="Pfam" id="PF13020">
    <property type="entry name" value="NOV_C"/>
    <property type="match status" value="1"/>
</dbReference>
<accession>A0ABT9ZQ48</accession>
<evidence type="ECO:0000313" key="3">
    <source>
        <dbReference type="Proteomes" id="UP001230005"/>
    </source>
</evidence>